<comment type="caution">
    <text evidence="4">The sequence shown here is derived from an EMBL/GenBank/DDBJ whole genome shotgun (WGS) entry which is preliminary data.</text>
</comment>
<feature type="region of interest" description="Disordered" evidence="2">
    <location>
        <begin position="517"/>
        <end position="550"/>
    </location>
</feature>
<keyword evidence="5" id="KW-1185">Reference proteome</keyword>
<evidence type="ECO:0008006" key="6">
    <source>
        <dbReference type="Google" id="ProtNLM"/>
    </source>
</evidence>
<feature type="transmembrane region" description="Helical" evidence="3">
    <location>
        <begin position="7"/>
        <end position="24"/>
    </location>
</feature>
<gene>
    <name evidence="4" type="ORF">CANINC_001426</name>
</gene>
<proteinExistence type="predicted"/>
<protein>
    <recommendedName>
        <fullName evidence="6">Outer spore wall assembly protein SHE10</fullName>
    </recommendedName>
</protein>
<evidence type="ECO:0000313" key="4">
    <source>
        <dbReference type="EMBL" id="TID29915.1"/>
    </source>
</evidence>
<name>A0A4T0X3V7_9ASCO</name>
<reference evidence="4 5" key="1">
    <citation type="journal article" date="2019" name="Front. Genet.">
        <title>Whole-Genome Sequencing of the Opportunistic Yeast Pathogen Candida inconspicua Uncovers Its Hybrid Origin.</title>
        <authorList>
            <person name="Mixao V."/>
            <person name="Hansen A.P."/>
            <person name="Saus E."/>
            <person name="Boekhout T."/>
            <person name="Lass-Florl C."/>
            <person name="Gabaldon T."/>
        </authorList>
    </citation>
    <scope>NUCLEOTIDE SEQUENCE [LARGE SCALE GENOMIC DNA]</scope>
    <source>
        <strain evidence="4 5">CBS 180</strain>
    </source>
</reference>
<keyword evidence="3" id="KW-1133">Transmembrane helix</keyword>
<evidence type="ECO:0000256" key="3">
    <source>
        <dbReference type="SAM" id="Phobius"/>
    </source>
</evidence>
<dbReference type="EMBL" id="SELW01000220">
    <property type="protein sequence ID" value="TID29915.1"/>
    <property type="molecule type" value="Genomic_DNA"/>
</dbReference>
<feature type="coiled-coil region" evidence="1">
    <location>
        <begin position="387"/>
        <end position="414"/>
    </location>
</feature>
<keyword evidence="3" id="KW-0472">Membrane</keyword>
<evidence type="ECO:0000313" key="5">
    <source>
        <dbReference type="Proteomes" id="UP000307173"/>
    </source>
</evidence>
<dbReference type="OrthoDB" id="3260408at2759"/>
<accession>A0A4T0X3V7</accession>
<keyword evidence="1" id="KW-0175">Coiled coil</keyword>
<evidence type="ECO:0000256" key="1">
    <source>
        <dbReference type="SAM" id="Coils"/>
    </source>
</evidence>
<organism evidence="4 5">
    <name type="scientific">Pichia inconspicua</name>
    <dbReference type="NCBI Taxonomy" id="52247"/>
    <lineage>
        <taxon>Eukaryota</taxon>
        <taxon>Fungi</taxon>
        <taxon>Dikarya</taxon>
        <taxon>Ascomycota</taxon>
        <taxon>Saccharomycotina</taxon>
        <taxon>Pichiomycetes</taxon>
        <taxon>Pichiales</taxon>
        <taxon>Pichiaceae</taxon>
        <taxon>Pichia</taxon>
    </lineage>
</organism>
<evidence type="ECO:0000256" key="2">
    <source>
        <dbReference type="SAM" id="MobiDB-lite"/>
    </source>
</evidence>
<feature type="compositionally biased region" description="Basic and acidic residues" evidence="2">
    <location>
        <begin position="517"/>
        <end position="545"/>
    </location>
</feature>
<keyword evidence="3" id="KW-0812">Transmembrane</keyword>
<sequence>MQFSRFLRWMLLITGIVFSGLYIICPNVECPSVMYVCNVADEIQNQFQPVINNYIQPVVQPVVSKVDDYYDKSMLKVYVNHAKYMTSPYTDILFDHLASAQDRISAFREQHEERIKKATYDSATNIVKVSTLFVKDTVFPTVCEACKFLYKKSKFYSFKTRLWLTIRWRIYGRPAFYSLAKKVTDSRAGDFLIKFYLDPKTQKAIELISNIVSYIKNGVNLTIQKVEEVYTTSMAFKNTETYKNLQLKTNFLWEAFNYLSNEEDSEELLSTSTITLTATVTSTTESSISASSTMSSVATAVDGVPANVKYSNLLTSTVESAANDFHARIDDLTNQFRKRLHEEVQPDLIKFNYNVETGFEEIQSAIDRINAFKNSTDSKYVSRKYFRDVLAAKKDSIESDMKKIEEKVSKISDEYVDAVYKIRVNVLETLEEFADSSLKAYSAEIVANGDSWEEWKKHTELKSYLLQFRDELIKENPSGSLINDVSEINREVNIVANDGISFLAILRAKANMEFQAREKEEREQREKAEKDETEASEKAKKETVVKSKTKKRNFKLDRDQTFSDVKETKTKTVTRQTVKTLYDHTKESSDEIKVVLDDE</sequence>
<dbReference type="AlphaFoldDB" id="A0A4T0X3V7"/>
<dbReference type="STRING" id="52247.A0A4T0X3V7"/>
<dbReference type="Proteomes" id="UP000307173">
    <property type="component" value="Unassembled WGS sequence"/>
</dbReference>